<keyword evidence="7 10" id="KW-0808">Transferase</keyword>
<dbReference type="GO" id="GO:0009236">
    <property type="term" value="P:cobalamin biosynthetic process"/>
    <property type="evidence" value="ECO:0007669"/>
    <property type="project" value="UniProtKB-KW"/>
</dbReference>
<dbReference type="OrthoDB" id="9781491at2"/>
<evidence type="ECO:0000313" key="11">
    <source>
        <dbReference type="Proteomes" id="UP000199520"/>
    </source>
</evidence>
<dbReference type="CDD" id="cd02439">
    <property type="entry name" value="DMB-PRT_CobT"/>
    <property type="match status" value="1"/>
</dbReference>
<dbReference type="Gene3D" id="1.10.1610.10">
    <property type="match status" value="1"/>
</dbReference>
<keyword evidence="6 10" id="KW-0328">Glycosyltransferase</keyword>
<dbReference type="InterPro" id="IPR023195">
    <property type="entry name" value="Nict_dMeBzImd_PRibTrfase_N"/>
</dbReference>
<dbReference type="Proteomes" id="UP000199520">
    <property type="component" value="Unassembled WGS sequence"/>
</dbReference>
<dbReference type="Gene3D" id="3.40.50.10210">
    <property type="match status" value="1"/>
</dbReference>
<dbReference type="EMBL" id="FOTS01000002">
    <property type="protein sequence ID" value="SFL36581.1"/>
    <property type="molecule type" value="Genomic_DNA"/>
</dbReference>
<protein>
    <recommendedName>
        <fullName evidence="4">Nicotinate-nucleotide--dimethylbenzimidazole phosphoribosyltransferase</fullName>
        <ecNumber evidence="3">2.4.2.21</ecNumber>
    </recommendedName>
    <alternativeName>
        <fullName evidence="8">N(1)-alpha-phosphoribosyltransferase</fullName>
    </alternativeName>
</protein>
<reference evidence="11" key="1">
    <citation type="submission" date="2016-10" db="EMBL/GenBank/DDBJ databases">
        <authorList>
            <person name="Varghese N."/>
            <person name="Submissions S."/>
        </authorList>
    </citation>
    <scope>NUCLEOTIDE SEQUENCE [LARGE SCALE GENOMIC DNA]</scope>
    <source>
        <strain evidence="11">DSM 13327</strain>
    </source>
</reference>
<dbReference type="SUPFAM" id="SSF52733">
    <property type="entry name" value="Nicotinate mononucleotide:5,6-dimethylbenzimidazole phosphoribosyltransferase (CobT)"/>
    <property type="match status" value="1"/>
</dbReference>
<proteinExistence type="inferred from homology"/>
<dbReference type="AlphaFoldDB" id="A0A1I4H5A9"/>
<dbReference type="STRING" id="1123291.SAMN04490355_1002153"/>
<dbReference type="Pfam" id="PF02277">
    <property type="entry name" value="DBI_PRT"/>
    <property type="match status" value="1"/>
</dbReference>
<evidence type="ECO:0000256" key="5">
    <source>
        <dbReference type="ARBA" id="ARBA00022573"/>
    </source>
</evidence>
<evidence type="ECO:0000256" key="2">
    <source>
        <dbReference type="ARBA" id="ARBA00007110"/>
    </source>
</evidence>
<comment type="pathway">
    <text evidence="1">Nucleoside biosynthesis; alpha-ribazole biosynthesis; alpha-ribazole from 5,6-dimethylbenzimidazole: step 1/2.</text>
</comment>
<dbReference type="UniPathway" id="UPA00061">
    <property type="reaction ID" value="UER00516"/>
</dbReference>
<evidence type="ECO:0000256" key="3">
    <source>
        <dbReference type="ARBA" id="ARBA00011991"/>
    </source>
</evidence>
<gene>
    <name evidence="10" type="ORF">SAMN04490355_1002153</name>
</gene>
<dbReference type="RefSeq" id="WP_090932339.1">
    <property type="nucleotide sequence ID" value="NZ_FOTS01000002.1"/>
</dbReference>
<comment type="similarity">
    <text evidence="2">Belongs to the CobT family.</text>
</comment>
<dbReference type="EC" id="2.4.2.21" evidence="3"/>
<name>A0A1I4H5A9_9FIRM</name>
<dbReference type="InterPro" id="IPR003200">
    <property type="entry name" value="Nict_dMeBzImd_PRibTrfase"/>
</dbReference>
<evidence type="ECO:0000313" key="10">
    <source>
        <dbReference type="EMBL" id="SFL36581.1"/>
    </source>
</evidence>
<sequence>MDLEARVDELLNGAAKPPQSLGKLEKHLKKVILAWGEIRSEMKPHHIIFAADNGVIEEGVVNYPGEITYLQAKNMADGKATISCFCQCNQIPYSVIDIGINNAQEAGIDHKVAFGTKNFMKEEAMTQEEFDRAWTVGEKMVADLIQREGVNIFSFGEMGIGNTTTSSAVLHALTGMPPEFIVGYGAGLSSNEFLKHKRNIVAKGVERHKNKMQKVEDILRCVGGFDIVGICSGMLQCAKLGVPFVIDGFITAVAYACAFRIDQTIEKYGIPSHMSKEPGMAYSLLLGNIPAEDVILHANMALGEGTGAILMVSMLKTISYTMQNMARLSDFVLSESASAKTAAV</sequence>
<dbReference type="PANTHER" id="PTHR43463">
    <property type="entry name" value="NICOTINATE-NUCLEOTIDE--DIMETHYLBENZIMIDAZOLE PHOSPHORIBOSYLTRANSFERASE"/>
    <property type="match status" value="1"/>
</dbReference>
<evidence type="ECO:0000256" key="1">
    <source>
        <dbReference type="ARBA" id="ARBA00005049"/>
    </source>
</evidence>
<evidence type="ECO:0000256" key="6">
    <source>
        <dbReference type="ARBA" id="ARBA00022676"/>
    </source>
</evidence>
<evidence type="ECO:0000256" key="8">
    <source>
        <dbReference type="ARBA" id="ARBA00030686"/>
    </source>
</evidence>
<evidence type="ECO:0000256" key="9">
    <source>
        <dbReference type="ARBA" id="ARBA00047340"/>
    </source>
</evidence>
<dbReference type="GO" id="GO:0008939">
    <property type="term" value="F:nicotinate-nucleotide-dimethylbenzimidazole phosphoribosyltransferase activity"/>
    <property type="evidence" value="ECO:0007669"/>
    <property type="project" value="UniProtKB-EC"/>
</dbReference>
<evidence type="ECO:0000256" key="7">
    <source>
        <dbReference type="ARBA" id="ARBA00022679"/>
    </source>
</evidence>
<evidence type="ECO:0000256" key="4">
    <source>
        <dbReference type="ARBA" id="ARBA00015486"/>
    </source>
</evidence>
<comment type="catalytic activity">
    <reaction evidence="9">
        <text>5,6-dimethylbenzimidazole + nicotinate beta-D-ribonucleotide = alpha-ribazole 5'-phosphate + nicotinate + H(+)</text>
        <dbReference type="Rhea" id="RHEA:11196"/>
        <dbReference type="ChEBI" id="CHEBI:15378"/>
        <dbReference type="ChEBI" id="CHEBI:15890"/>
        <dbReference type="ChEBI" id="CHEBI:32544"/>
        <dbReference type="ChEBI" id="CHEBI:57502"/>
        <dbReference type="ChEBI" id="CHEBI:57918"/>
        <dbReference type="EC" id="2.4.2.21"/>
    </reaction>
</comment>
<accession>A0A1I4H5A9</accession>
<dbReference type="PANTHER" id="PTHR43463:SF1">
    <property type="entry name" value="NICOTINATE-NUCLEOTIDE--DIMETHYLBENZIMIDAZOLE PHOSPHORIBOSYLTRANSFERASE"/>
    <property type="match status" value="1"/>
</dbReference>
<keyword evidence="5" id="KW-0169">Cobalamin biosynthesis</keyword>
<organism evidence="10 11">
    <name type="scientific">Pelosinus propionicus DSM 13327</name>
    <dbReference type="NCBI Taxonomy" id="1123291"/>
    <lineage>
        <taxon>Bacteria</taxon>
        <taxon>Bacillati</taxon>
        <taxon>Bacillota</taxon>
        <taxon>Negativicutes</taxon>
        <taxon>Selenomonadales</taxon>
        <taxon>Sporomusaceae</taxon>
        <taxon>Pelosinus</taxon>
    </lineage>
</organism>
<keyword evidence="11" id="KW-1185">Reference proteome</keyword>
<dbReference type="InterPro" id="IPR036087">
    <property type="entry name" value="Nict_dMeBzImd_PRibTrfase_sf"/>
</dbReference>